<evidence type="ECO:0000313" key="1">
    <source>
        <dbReference type="EMBL" id="KAK2157721.1"/>
    </source>
</evidence>
<dbReference type="EMBL" id="JAODUP010000186">
    <property type="protein sequence ID" value="KAK2157721.1"/>
    <property type="molecule type" value="Genomic_DNA"/>
</dbReference>
<dbReference type="AlphaFoldDB" id="A0AAD9N7D1"/>
<evidence type="ECO:0000313" key="2">
    <source>
        <dbReference type="Proteomes" id="UP001208570"/>
    </source>
</evidence>
<proteinExistence type="predicted"/>
<sequence length="70" mass="8081">MLFDNIHFVSKEKRKKKCLREWINIQGCAAFVALDDRYQIVGFGQRCQAIQAKYHLIGPLCGHDIITACR</sequence>
<comment type="caution">
    <text evidence="1">The sequence shown here is derived from an EMBL/GenBank/DDBJ whole genome shotgun (WGS) entry which is preliminary data.</text>
</comment>
<gene>
    <name evidence="1" type="ORF">LSH36_186g04031</name>
</gene>
<keyword evidence="2" id="KW-1185">Reference proteome</keyword>
<dbReference type="Proteomes" id="UP001208570">
    <property type="component" value="Unassembled WGS sequence"/>
</dbReference>
<accession>A0AAD9N7D1</accession>
<protein>
    <submittedName>
        <fullName evidence="1">Uncharacterized protein</fullName>
    </submittedName>
</protein>
<reference evidence="1" key="1">
    <citation type="journal article" date="2023" name="Mol. Biol. Evol.">
        <title>Third-Generation Sequencing Reveals the Adaptive Role of the Epigenome in Three Deep-Sea Polychaetes.</title>
        <authorList>
            <person name="Perez M."/>
            <person name="Aroh O."/>
            <person name="Sun Y."/>
            <person name="Lan Y."/>
            <person name="Juniper S.K."/>
            <person name="Young C.R."/>
            <person name="Angers B."/>
            <person name="Qian P.Y."/>
        </authorList>
    </citation>
    <scope>NUCLEOTIDE SEQUENCE</scope>
    <source>
        <strain evidence="1">P08H-3</strain>
    </source>
</reference>
<organism evidence="1 2">
    <name type="scientific">Paralvinella palmiformis</name>
    <dbReference type="NCBI Taxonomy" id="53620"/>
    <lineage>
        <taxon>Eukaryota</taxon>
        <taxon>Metazoa</taxon>
        <taxon>Spiralia</taxon>
        <taxon>Lophotrochozoa</taxon>
        <taxon>Annelida</taxon>
        <taxon>Polychaeta</taxon>
        <taxon>Sedentaria</taxon>
        <taxon>Canalipalpata</taxon>
        <taxon>Terebellida</taxon>
        <taxon>Terebelliformia</taxon>
        <taxon>Alvinellidae</taxon>
        <taxon>Paralvinella</taxon>
    </lineage>
</organism>
<name>A0AAD9N7D1_9ANNE</name>